<evidence type="ECO:0000259" key="6">
    <source>
        <dbReference type="Pfam" id="PF16320"/>
    </source>
</evidence>
<comment type="function">
    <text evidence="4">Forms part of the ribosomal stalk which helps the ribosome interact with GTP-bound translation factors. Is thus essential for accurate translation.</text>
</comment>
<dbReference type="InterPro" id="IPR013823">
    <property type="entry name" value="Ribosomal_bL12_C"/>
</dbReference>
<keyword evidence="3 4" id="KW-0687">Ribonucleoprotein</keyword>
<dbReference type="PANTHER" id="PTHR45987">
    <property type="entry name" value="39S RIBOSOMAL PROTEIN L12"/>
    <property type="match status" value="1"/>
</dbReference>
<dbReference type="SUPFAM" id="SSF54736">
    <property type="entry name" value="ClpS-like"/>
    <property type="match status" value="1"/>
</dbReference>
<dbReference type="InterPro" id="IPR014719">
    <property type="entry name" value="Ribosomal_bL12_C/ClpS-like"/>
</dbReference>
<name>A0A1J4U6J1_9BACT</name>
<dbReference type="Proteomes" id="UP000181941">
    <property type="component" value="Unassembled WGS sequence"/>
</dbReference>
<dbReference type="Pfam" id="PF00542">
    <property type="entry name" value="Ribosomal_L12"/>
    <property type="match status" value="1"/>
</dbReference>
<organism evidence="7 8">
    <name type="scientific">Candidatus Magasanikbacteria bacterium CG1_02_32_51</name>
    <dbReference type="NCBI Taxonomy" id="1805238"/>
    <lineage>
        <taxon>Bacteria</taxon>
        <taxon>Candidatus Magasanikiibacteriota</taxon>
    </lineage>
</organism>
<evidence type="ECO:0000256" key="4">
    <source>
        <dbReference type="HAMAP-Rule" id="MF_00368"/>
    </source>
</evidence>
<dbReference type="GO" id="GO:0022625">
    <property type="term" value="C:cytosolic large ribosomal subunit"/>
    <property type="evidence" value="ECO:0007669"/>
    <property type="project" value="TreeGrafter"/>
</dbReference>
<evidence type="ECO:0000256" key="3">
    <source>
        <dbReference type="ARBA" id="ARBA00023274"/>
    </source>
</evidence>
<dbReference type="FunFam" id="3.30.1390.10:FF:000001">
    <property type="entry name" value="50S ribosomal protein L7/L12"/>
    <property type="match status" value="1"/>
</dbReference>
<dbReference type="HAMAP" id="MF_00368">
    <property type="entry name" value="Ribosomal_bL12"/>
    <property type="match status" value="1"/>
</dbReference>
<dbReference type="EMBL" id="MNVC01000009">
    <property type="protein sequence ID" value="OIO20228.1"/>
    <property type="molecule type" value="Genomic_DNA"/>
</dbReference>
<keyword evidence="2 4" id="KW-0689">Ribosomal protein</keyword>
<feature type="domain" description="Large ribosomal subunit protein bL12 C-terminal" evidence="5">
    <location>
        <begin position="69"/>
        <end position="135"/>
    </location>
</feature>
<dbReference type="CDD" id="cd00387">
    <property type="entry name" value="Ribosomal_L7_L12"/>
    <property type="match status" value="1"/>
</dbReference>
<evidence type="ECO:0000259" key="5">
    <source>
        <dbReference type="Pfam" id="PF00542"/>
    </source>
</evidence>
<dbReference type="Gene3D" id="3.30.1390.10">
    <property type="match status" value="1"/>
</dbReference>
<dbReference type="GO" id="GO:0003735">
    <property type="term" value="F:structural constituent of ribosome"/>
    <property type="evidence" value="ECO:0007669"/>
    <property type="project" value="InterPro"/>
</dbReference>
<dbReference type="InterPro" id="IPR000206">
    <property type="entry name" value="Ribosomal_bL12"/>
</dbReference>
<sequence>MSEEKKDVVVPEKFQSLVEMVEKMSVLDLAELVKVLEEKFGVSSAAPAMMMAAPGAVAGGEAVAEKNEFIVELTAVGGNKISVIKAVKTITGLGLADAKALVDGAPKTIKENVKKVEAEELKKQLEETGATVTLK</sequence>
<reference evidence="7 8" key="1">
    <citation type="journal article" date="2016" name="Environ. Microbiol.">
        <title>Genomic resolution of a cold subsurface aquifer community provides metabolic insights for novel microbes adapted to high CO concentrations.</title>
        <authorList>
            <person name="Probst A.J."/>
            <person name="Castelle C.J."/>
            <person name="Singh A."/>
            <person name="Brown C.T."/>
            <person name="Anantharaman K."/>
            <person name="Sharon I."/>
            <person name="Hug L.A."/>
            <person name="Burstein D."/>
            <person name="Emerson J.B."/>
            <person name="Thomas B.C."/>
            <person name="Banfield J.F."/>
        </authorList>
    </citation>
    <scope>NUCLEOTIDE SEQUENCE [LARGE SCALE GENOMIC DNA]</scope>
    <source>
        <strain evidence="7">CG1_02_32_51</strain>
    </source>
</reference>
<comment type="similarity">
    <text evidence="1 4">Belongs to the bacterial ribosomal protein bL12 family.</text>
</comment>
<comment type="subunit">
    <text evidence="4">Homodimer. Part of the ribosomal stalk of the 50S ribosomal subunit. Forms a multimeric L10(L12)X complex, where L10 forms an elongated spine to which 2 to 4 L12 dimers bind in a sequential fashion. Binds GTP-bound translation factors.</text>
</comment>
<comment type="caution">
    <text evidence="7">The sequence shown here is derived from an EMBL/GenBank/DDBJ whole genome shotgun (WGS) entry which is preliminary data.</text>
</comment>
<evidence type="ECO:0000256" key="1">
    <source>
        <dbReference type="ARBA" id="ARBA00007197"/>
    </source>
</evidence>
<dbReference type="InterPro" id="IPR008932">
    <property type="entry name" value="Ribosomal_bL12_oligo"/>
</dbReference>
<dbReference type="NCBIfam" id="TIGR00855">
    <property type="entry name" value="L12"/>
    <property type="match status" value="1"/>
</dbReference>
<evidence type="ECO:0000256" key="2">
    <source>
        <dbReference type="ARBA" id="ARBA00022980"/>
    </source>
</evidence>
<dbReference type="SUPFAM" id="SSF48300">
    <property type="entry name" value="Ribosomal protein L7/12, oligomerisation (N-terminal) domain"/>
    <property type="match status" value="1"/>
</dbReference>
<proteinExistence type="inferred from homology"/>
<dbReference type="PANTHER" id="PTHR45987:SF4">
    <property type="entry name" value="LARGE RIBOSOMAL SUBUNIT PROTEIN BL12M"/>
    <property type="match status" value="1"/>
</dbReference>
<dbReference type="Pfam" id="PF16320">
    <property type="entry name" value="Ribosomal_L12_N"/>
    <property type="match status" value="1"/>
</dbReference>
<evidence type="ECO:0000313" key="8">
    <source>
        <dbReference type="Proteomes" id="UP000181941"/>
    </source>
</evidence>
<accession>A0A1J4U6J1</accession>
<dbReference type="InterPro" id="IPR036235">
    <property type="entry name" value="Ribosomal_bL12_oligo_N_sf"/>
</dbReference>
<gene>
    <name evidence="4" type="primary">rplL</name>
    <name evidence="7" type="ORF">AUJ23_00655</name>
</gene>
<dbReference type="GO" id="GO:0006412">
    <property type="term" value="P:translation"/>
    <property type="evidence" value="ECO:0007669"/>
    <property type="project" value="UniProtKB-UniRule"/>
</dbReference>
<dbReference type="STRING" id="1805238.AUJ23_00655"/>
<evidence type="ECO:0000313" key="7">
    <source>
        <dbReference type="EMBL" id="OIO20228.1"/>
    </source>
</evidence>
<dbReference type="AlphaFoldDB" id="A0A1J4U6J1"/>
<feature type="domain" description="Large ribosomal subunit protein bL12 oligomerization" evidence="6">
    <location>
        <begin position="15"/>
        <end position="59"/>
    </location>
</feature>
<dbReference type="GO" id="GO:0003729">
    <property type="term" value="F:mRNA binding"/>
    <property type="evidence" value="ECO:0007669"/>
    <property type="project" value="TreeGrafter"/>
</dbReference>
<protein>
    <recommendedName>
        <fullName evidence="4">Large ribosomal subunit protein bL12</fullName>
    </recommendedName>
</protein>
<dbReference type="Gene3D" id="1.20.5.710">
    <property type="entry name" value="Single helix bin"/>
    <property type="match status" value="1"/>
</dbReference>